<evidence type="ECO:0000313" key="3">
    <source>
        <dbReference type="EMBL" id="RDX45977.1"/>
    </source>
</evidence>
<dbReference type="Proteomes" id="UP000256964">
    <property type="component" value="Unassembled WGS sequence"/>
</dbReference>
<keyword evidence="1" id="KW-0812">Transmembrane</keyword>
<evidence type="ECO:0000259" key="2">
    <source>
        <dbReference type="Pfam" id="PF20151"/>
    </source>
</evidence>
<feature type="non-terminal residue" evidence="3">
    <location>
        <position position="1"/>
    </location>
</feature>
<feature type="domain" description="DUF6533" evidence="2">
    <location>
        <begin position="9"/>
        <end position="47"/>
    </location>
</feature>
<gene>
    <name evidence="3" type="ORF">OH76DRAFT_1303309</name>
</gene>
<dbReference type="Pfam" id="PF20151">
    <property type="entry name" value="DUF6533"/>
    <property type="match status" value="1"/>
</dbReference>
<proteinExistence type="predicted"/>
<keyword evidence="1" id="KW-0472">Membrane</keyword>
<protein>
    <recommendedName>
        <fullName evidence="2">DUF6533 domain-containing protein</fullName>
    </recommendedName>
</protein>
<feature type="non-terminal residue" evidence="3">
    <location>
        <position position="139"/>
    </location>
</feature>
<organism evidence="3 4">
    <name type="scientific">Lentinus brumalis</name>
    <dbReference type="NCBI Taxonomy" id="2498619"/>
    <lineage>
        <taxon>Eukaryota</taxon>
        <taxon>Fungi</taxon>
        <taxon>Dikarya</taxon>
        <taxon>Basidiomycota</taxon>
        <taxon>Agaricomycotina</taxon>
        <taxon>Agaricomycetes</taxon>
        <taxon>Polyporales</taxon>
        <taxon>Polyporaceae</taxon>
        <taxon>Lentinus</taxon>
    </lineage>
</organism>
<keyword evidence="4" id="KW-1185">Reference proteome</keyword>
<name>A0A371D0B4_9APHY</name>
<feature type="transmembrane region" description="Helical" evidence="1">
    <location>
        <begin position="117"/>
        <end position="136"/>
    </location>
</feature>
<feature type="transmembrane region" description="Helical" evidence="1">
    <location>
        <begin position="90"/>
        <end position="111"/>
    </location>
</feature>
<dbReference type="EMBL" id="KZ857432">
    <property type="protein sequence ID" value="RDX45977.1"/>
    <property type="molecule type" value="Genomic_DNA"/>
</dbReference>
<sequence>TLSARTVSVLLSYEYLITLSAEVQLFWKLPITGSSVIFILNRYLPLLVIWYDGPYPYPTYLEGVSFECFQYFPWAAFSALRVYALGNQNWWIASIVFMLSTLAAICHYVSILLLVNYAGPVLSDLIVLAITWRATYRSR</sequence>
<evidence type="ECO:0000256" key="1">
    <source>
        <dbReference type="SAM" id="Phobius"/>
    </source>
</evidence>
<dbReference type="InterPro" id="IPR045340">
    <property type="entry name" value="DUF6533"/>
</dbReference>
<keyword evidence="1" id="KW-1133">Transmembrane helix</keyword>
<accession>A0A371D0B4</accession>
<dbReference type="AlphaFoldDB" id="A0A371D0B4"/>
<evidence type="ECO:0000313" key="4">
    <source>
        <dbReference type="Proteomes" id="UP000256964"/>
    </source>
</evidence>
<reference evidence="3 4" key="1">
    <citation type="journal article" date="2018" name="Biotechnol. Biofuels">
        <title>Integrative visual omics of the white-rot fungus Polyporus brumalis exposes the biotechnological potential of its oxidative enzymes for delignifying raw plant biomass.</title>
        <authorList>
            <person name="Miyauchi S."/>
            <person name="Rancon A."/>
            <person name="Drula E."/>
            <person name="Hage H."/>
            <person name="Chaduli D."/>
            <person name="Favel A."/>
            <person name="Grisel S."/>
            <person name="Henrissat B."/>
            <person name="Herpoel-Gimbert I."/>
            <person name="Ruiz-Duenas F.J."/>
            <person name="Chevret D."/>
            <person name="Hainaut M."/>
            <person name="Lin J."/>
            <person name="Wang M."/>
            <person name="Pangilinan J."/>
            <person name="Lipzen A."/>
            <person name="Lesage-Meessen L."/>
            <person name="Navarro D."/>
            <person name="Riley R."/>
            <person name="Grigoriev I.V."/>
            <person name="Zhou S."/>
            <person name="Raouche S."/>
            <person name="Rosso M.N."/>
        </authorList>
    </citation>
    <scope>NUCLEOTIDE SEQUENCE [LARGE SCALE GENOMIC DNA]</scope>
    <source>
        <strain evidence="3 4">BRFM 1820</strain>
    </source>
</reference>
<dbReference type="OrthoDB" id="2752030at2759"/>